<dbReference type="RefSeq" id="WP_169114914.1">
    <property type="nucleotide sequence ID" value="NZ_JAAAUB010000001.1"/>
</dbReference>
<protein>
    <submittedName>
        <fullName evidence="2">DUF3108 domain-containing protein</fullName>
    </submittedName>
</protein>
<dbReference type="Proteomes" id="UP000669605">
    <property type="component" value="Unassembled WGS sequence"/>
</dbReference>
<proteinExistence type="predicted"/>
<dbReference type="InterPro" id="IPR021457">
    <property type="entry name" value="DUF3108"/>
</dbReference>
<accession>A0ABX1QIG1</accession>
<comment type="caution">
    <text evidence="2">The sequence shown here is derived from an EMBL/GenBank/DDBJ whole genome shotgun (WGS) entry which is preliminary data.</text>
</comment>
<reference evidence="2 3" key="1">
    <citation type="journal article" date="2020" name="Curr. Microbiol.">
        <title>Tepidiphilus baoligensis sp. nov., a Novel Bacterium of the Family Hydrogenophilaceae Isolated from an Oil Reservoir.</title>
        <authorList>
            <person name="Zhang X."/>
            <person name="Wang G."/>
            <person name="Ma X."/>
            <person name="Yu J."/>
            <person name="You J."/>
            <person name="Xue Y."/>
            <person name="Ma Y."/>
        </authorList>
    </citation>
    <scope>NUCLEOTIDE SEQUENCE [LARGE SCALE GENOMIC DNA]</scope>
    <source>
        <strain evidence="2 3">B18-69</strain>
    </source>
</reference>
<dbReference type="Pfam" id="PF11306">
    <property type="entry name" value="DUF3108"/>
    <property type="match status" value="1"/>
</dbReference>
<sequence>MMLKKILVIVGMLVAASAFAAESQRFVYRVLSGEKGLQIGQADLAWTLGDDGRYAMTLQLQTTGLVALVAQVNEKRMSNGTWDAKTGFHPLHYERQRQGKPPELLDFDWNARKVRTTRKGQTAELPLTDHEQDYLSLMHQLGFLRKKGPPEGKIAVVTGRRIKQASYRVEPQPERLKVDGLGEILVQRITARTDSGDFAMTVWWQSEPVSRPVRLLIESEDGVFDHWLQP</sequence>
<evidence type="ECO:0000313" key="2">
    <source>
        <dbReference type="EMBL" id="NMH15845.1"/>
    </source>
</evidence>
<gene>
    <name evidence="2" type="ORF">GV368_01710</name>
</gene>
<feature type="signal peptide" evidence="1">
    <location>
        <begin position="1"/>
        <end position="20"/>
    </location>
</feature>
<keyword evidence="1" id="KW-0732">Signal</keyword>
<keyword evidence="3" id="KW-1185">Reference proteome</keyword>
<evidence type="ECO:0000256" key="1">
    <source>
        <dbReference type="SAM" id="SignalP"/>
    </source>
</evidence>
<dbReference type="EMBL" id="JAAAUB010000001">
    <property type="protein sequence ID" value="NMH15845.1"/>
    <property type="molecule type" value="Genomic_DNA"/>
</dbReference>
<name>A0ABX1QIG1_9PROT</name>
<feature type="chain" id="PRO_5046561228" evidence="1">
    <location>
        <begin position="21"/>
        <end position="230"/>
    </location>
</feature>
<evidence type="ECO:0000313" key="3">
    <source>
        <dbReference type="Proteomes" id="UP000669605"/>
    </source>
</evidence>
<organism evidence="2 3">
    <name type="scientific">Tepidiphilus baoligensis</name>
    <dbReference type="NCBI Taxonomy" id="2698687"/>
    <lineage>
        <taxon>Bacteria</taxon>
        <taxon>Pseudomonadati</taxon>
        <taxon>Pseudomonadota</taxon>
        <taxon>Hydrogenophilia</taxon>
        <taxon>Hydrogenophilales</taxon>
        <taxon>Hydrogenophilaceae</taxon>
        <taxon>Tepidiphilus</taxon>
    </lineage>
</organism>